<keyword evidence="2" id="KW-0732">Signal</keyword>
<feature type="chain" id="PRO_5042198564" description="Gustatory receptor" evidence="2">
    <location>
        <begin position="31"/>
        <end position="297"/>
    </location>
</feature>
<keyword evidence="1" id="KW-0812">Transmembrane</keyword>
<evidence type="ECO:0000313" key="3">
    <source>
        <dbReference type="EMBL" id="KAK1566424.1"/>
    </source>
</evidence>
<feature type="transmembrane region" description="Helical" evidence="1">
    <location>
        <begin position="88"/>
        <end position="109"/>
    </location>
</feature>
<gene>
    <name evidence="3" type="ORF">LY79DRAFT_528829</name>
</gene>
<dbReference type="GeneID" id="85440306"/>
<evidence type="ECO:0000313" key="4">
    <source>
        <dbReference type="Proteomes" id="UP001230504"/>
    </source>
</evidence>
<name>A0AAD8PL04_9PEZI</name>
<dbReference type="EMBL" id="JAHLJV010000140">
    <property type="protein sequence ID" value="KAK1566424.1"/>
    <property type="molecule type" value="Genomic_DNA"/>
</dbReference>
<evidence type="ECO:0000256" key="2">
    <source>
        <dbReference type="SAM" id="SignalP"/>
    </source>
</evidence>
<proteinExistence type="predicted"/>
<accession>A0AAD8PL04</accession>
<sequence length="297" mass="32041">MATTNQAPPALWLAALLSLLLALLVRPLEGLFYHADLCAAYHASATAAVYLTACLNAAVAAKPRLRRRLRAVRDDADLSARLGPCNRLLVRAYLHGCFLLPNLIGPVWICRVARPESRLLDDLGHLYGFAVALLHAPLLASLAVRLVAPLACRALRRSLEAASRLVWRASDALGDDPAAAAQTALVALHARLGRLPGRVVDAVDGRLLRTELAFLRLAAAFLAAVCASTLYAMVVDLYRPYLQRLAVRATAWALMSVGDGVFGAGMWVESIVVERGYWEDRSLWEVAGVARGLVGHS</sequence>
<reference evidence="3" key="1">
    <citation type="submission" date="2021-06" db="EMBL/GenBank/DDBJ databases">
        <title>Comparative genomics, transcriptomics and evolutionary studies reveal genomic signatures of adaptation to plant cell wall in hemibiotrophic fungi.</title>
        <authorList>
            <consortium name="DOE Joint Genome Institute"/>
            <person name="Baroncelli R."/>
            <person name="Diaz J.F."/>
            <person name="Benocci T."/>
            <person name="Peng M."/>
            <person name="Battaglia E."/>
            <person name="Haridas S."/>
            <person name="Andreopoulos W."/>
            <person name="Labutti K."/>
            <person name="Pangilinan J."/>
            <person name="Floch G.L."/>
            <person name="Makela M.R."/>
            <person name="Henrissat B."/>
            <person name="Grigoriev I.V."/>
            <person name="Crouch J.A."/>
            <person name="De Vries R.P."/>
            <person name="Sukno S.A."/>
            <person name="Thon M.R."/>
        </authorList>
    </citation>
    <scope>NUCLEOTIDE SEQUENCE</scope>
    <source>
        <strain evidence="3">CBS 125086</strain>
    </source>
</reference>
<keyword evidence="4" id="KW-1185">Reference proteome</keyword>
<evidence type="ECO:0008006" key="5">
    <source>
        <dbReference type="Google" id="ProtNLM"/>
    </source>
</evidence>
<feature type="signal peptide" evidence="2">
    <location>
        <begin position="1"/>
        <end position="30"/>
    </location>
</feature>
<organism evidence="3 4">
    <name type="scientific">Colletotrichum navitas</name>
    <dbReference type="NCBI Taxonomy" id="681940"/>
    <lineage>
        <taxon>Eukaryota</taxon>
        <taxon>Fungi</taxon>
        <taxon>Dikarya</taxon>
        <taxon>Ascomycota</taxon>
        <taxon>Pezizomycotina</taxon>
        <taxon>Sordariomycetes</taxon>
        <taxon>Hypocreomycetidae</taxon>
        <taxon>Glomerellales</taxon>
        <taxon>Glomerellaceae</taxon>
        <taxon>Colletotrichum</taxon>
        <taxon>Colletotrichum graminicola species complex</taxon>
    </lineage>
</organism>
<feature type="transmembrane region" description="Helical" evidence="1">
    <location>
        <begin position="40"/>
        <end position="61"/>
    </location>
</feature>
<dbReference type="RefSeq" id="XP_060407588.1">
    <property type="nucleotide sequence ID" value="XM_060556066.1"/>
</dbReference>
<protein>
    <recommendedName>
        <fullName evidence="5">Gustatory receptor</fullName>
    </recommendedName>
</protein>
<feature type="transmembrane region" description="Helical" evidence="1">
    <location>
        <begin position="246"/>
        <end position="268"/>
    </location>
</feature>
<feature type="transmembrane region" description="Helical" evidence="1">
    <location>
        <begin position="214"/>
        <end position="234"/>
    </location>
</feature>
<dbReference type="Proteomes" id="UP001230504">
    <property type="component" value="Unassembled WGS sequence"/>
</dbReference>
<evidence type="ECO:0000256" key="1">
    <source>
        <dbReference type="SAM" id="Phobius"/>
    </source>
</evidence>
<keyword evidence="1" id="KW-0472">Membrane</keyword>
<feature type="transmembrane region" description="Helical" evidence="1">
    <location>
        <begin position="129"/>
        <end position="148"/>
    </location>
</feature>
<keyword evidence="1" id="KW-1133">Transmembrane helix</keyword>
<comment type="caution">
    <text evidence="3">The sequence shown here is derived from an EMBL/GenBank/DDBJ whole genome shotgun (WGS) entry which is preliminary data.</text>
</comment>
<dbReference type="AlphaFoldDB" id="A0AAD8PL04"/>